<dbReference type="GO" id="GO:0009236">
    <property type="term" value="P:cobalamin biosynthetic process"/>
    <property type="evidence" value="ECO:0007669"/>
    <property type="project" value="InterPro"/>
</dbReference>
<evidence type="ECO:0000313" key="4">
    <source>
        <dbReference type="Proteomes" id="UP000188276"/>
    </source>
</evidence>
<dbReference type="SUPFAM" id="SSF159664">
    <property type="entry name" value="CobE/GbiG C-terminal domain-like"/>
    <property type="match status" value="1"/>
</dbReference>
<dbReference type="AlphaFoldDB" id="A0A1R4LRA7"/>
<proteinExistence type="predicted"/>
<dbReference type="SUPFAM" id="SSF159672">
    <property type="entry name" value="CbiG N-terminal domain-like"/>
    <property type="match status" value="1"/>
</dbReference>
<dbReference type="Pfam" id="PF11760">
    <property type="entry name" value="CbiG_N"/>
    <property type="match status" value="1"/>
</dbReference>
<feature type="domain" description="CobE/GbiG C-terminal" evidence="1">
    <location>
        <begin position="239"/>
        <end position="353"/>
    </location>
</feature>
<dbReference type="InterPro" id="IPR036518">
    <property type="entry name" value="CobE/GbiG_C_sf"/>
</dbReference>
<keyword evidence="4" id="KW-1185">Reference proteome</keyword>
<dbReference type="PANTHER" id="PTHR37477">
    <property type="entry name" value="COBALT-PRECORRIN-5A HYDROLASE"/>
    <property type="match status" value="1"/>
</dbReference>
<dbReference type="Gene3D" id="3.40.50.11220">
    <property type="match status" value="1"/>
</dbReference>
<dbReference type="RefSeq" id="WP_077337127.1">
    <property type="nucleotide sequence ID" value="NZ_FULE01000046.1"/>
</dbReference>
<accession>A0A1R4LRA7</accession>
<evidence type="ECO:0000259" key="2">
    <source>
        <dbReference type="Pfam" id="PF11760"/>
    </source>
</evidence>
<organism evidence="3 4">
    <name type="scientific">Vibrio ruber (strain DSM 16370 / JCM 11486 / BCRC 17186 / CECT 7878 / LMG 23124 / VR1)</name>
    <dbReference type="NCBI Taxonomy" id="1123498"/>
    <lineage>
        <taxon>Bacteria</taxon>
        <taxon>Pseudomonadati</taxon>
        <taxon>Pseudomonadota</taxon>
        <taxon>Gammaproteobacteria</taxon>
        <taxon>Vibrionales</taxon>
        <taxon>Vibrionaceae</taxon>
        <taxon>Vibrio</taxon>
    </lineage>
</organism>
<dbReference type="Pfam" id="PF01890">
    <property type="entry name" value="CbiG_C"/>
    <property type="match status" value="1"/>
</dbReference>
<evidence type="ECO:0000313" key="3">
    <source>
        <dbReference type="EMBL" id="SJN59122.1"/>
    </source>
</evidence>
<evidence type="ECO:0000259" key="1">
    <source>
        <dbReference type="Pfam" id="PF01890"/>
    </source>
</evidence>
<dbReference type="InterPro" id="IPR002750">
    <property type="entry name" value="CobE/GbiG_C"/>
</dbReference>
<dbReference type="InterPro" id="IPR052553">
    <property type="entry name" value="CbiG_hydrolase"/>
</dbReference>
<feature type="domain" description="Cobalamin synthesis G N-terminal" evidence="2">
    <location>
        <begin position="57"/>
        <end position="137"/>
    </location>
</feature>
<dbReference type="InterPro" id="IPR038029">
    <property type="entry name" value="GbiG_N_sf"/>
</dbReference>
<dbReference type="STRING" id="1123498.VR7878_03238"/>
<sequence length="364" mass="39602">MNTVNGFSVSLFSLTPGGQQIARQIRQAFPALSMHCYCAEKYLQANFLPFDGSLKQTVAQRFGCDSALIFIGACGIAVRMIAPLLQDKFTDPAVLVIDEQGQHVISILSGHVGGANELAREVAARIGAQPVISTATDVNQTCAFDVLAQQINAASEQFRVATKTVNQLLVSGHAVGIYVDPWLTATLGFDIRQFDIRGLTIVTEHDVGRYELSALIDVSMQHTRPDWPIPSFQLIPKRLVAGIGCRKNISPVQLLTLFQQQLQHISIHPLALAAIGSIDRKYDEPAILHLAQQYQVPFKLFSAAELSACSAPFPQSEFVRQTVGVGCVSQPAAWLLSDGCLLGETLRQQGITLTYGVMKSCYMS</sequence>
<dbReference type="EMBL" id="FULE01000046">
    <property type="protein sequence ID" value="SJN59122.1"/>
    <property type="molecule type" value="Genomic_DNA"/>
</dbReference>
<dbReference type="Gene3D" id="3.30.420.180">
    <property type="entry name" value="CobE/GbiG C-terminal domain"/>
    <property type="match status" value="1"/>
</dbReference>
<dbReference type="InterPro" id="IPR021744">
    <property type="entry name" value="CbiG_N"/>
</dbReference>
<gene>
    <name evidence="3" type="ORF">VR7878_03238</name>
</gene>
<protein>
    <submittedName>
        <fullName evidence="3">Cobalamin biosynthesis protein CbiG</fullName>
    </submittedName>
</protein>
<dbReference type="PANTHER" id="PTHR37477:SF1">
    <property type="entry name" value="COBALT-PRECORRIN-5A HYDROLASE"/>
    <property type="match status" value="1"/>
</dbReference>
<dbReference type="Proteomes" id="UP000188276">
    <property type="component" value="Unassembled WGS sequence"/>
</dbReference>
<reference evidence="4" key="1">
    <citation type="submission" date="2017-02" db="EMBL/GenBank/DDBJ databases">
        <authorList>
            <person name="Rodrigo-Torres L."/>
            <person name="Arahal R.D."/>
            <person name="Lucena T."/>
        </authorList>
    </citation>
    <scope>NUCLEOTIDE SEQUENCE [LARGE SCALE GENOMIC DNA]</scope>
    <source>
        <strain evidence="4">CECT 7878</strain>
    </source>
</reference>
<dbReference type="OrthoDB" id="9781023at2"/>
<name>A0A1R4LRA7_VIBR1</name>